<dbReference type="InterPro" id="IPR051458">
    <property type="entry name" value="Cyt/Met_Dipeptidase"/>
</dbReference>
<dbReference type="SUPFAM" id="SSF53187">
    <property type="entry name" value="Zn-dependent exopeptidases"/>
    <property type="match status" value="1"/>
</dbReference>
<dbReference type="RefSeq" id="WP_249904371.1">
    <property type="nucleotide sequence ID" value="NZ_JAMGBA010000002.1"/>
</dbReference>
<comment type="caution">
    <text evidence="6">The sequence shown here is derived from an EMBL/GenBank/DDBJ whole genome shotgun (WGS) entry which is preliminary data.</text>
</comment>
<keyword evidence="1" id="KW-0645">Protease</keyword>
<gene>
    <name evidence="6" type="ORF">LZ496_09405</name>
</gene>
<organism evidence="6 7">
    <name type="scientific">Sphingomonas caseinilyticus</name>
    <dbReference type="NCBI Taxonomy" id="2908205"/>
    <lineage>
        <taxon>Bacteria</taxon>
        <taxon>Pseudomonadati</taxon>
        <taxon>Pseudomonadota</taxon>
        <taxon>Alphaproteobacteria</taxon>
        <taxon>Sphingomonadales</taxon>
        <taxon>Sphingomonadaceae</taxon>
        <taxon>Sphingomonas</taxon>
    </lineage>
</organism>
<feature type="domain" description="Peptidase M20 dimerisation" evidence="5">
    <location>
        <begin position="229"/>
        <end position="381"/>
    </location>
</feature>
<keyword evidence="3" id="KW-0378">Hydrolase</keyword>
<evidence type="ECO:0000256" key="2">
    <source>
        <dbReference type="ARBA" id="ARBA00022723"/>
    </source>
</evidence>
<evidence type="ECO:0000313" key="7">
    <source>
        <dbReference type="Proteomes" id="UP001203410"/>
    </source>
</evidence>
<feature type="signal peptide" evidence="4">
    <location>
        <begin position="1"/>
        <end position="19"/>
    </location>
</feature>
<protein>
    <submittedName>
        <fullName evidence="6">M20/M25/M40 family metallo-hydrolase</fullName>
    </submittedName>
</protein>
<dbReference type="Gene3D" id="3.40.630.10">
    <property type="entry name" value="Zn peptidases"/>
    <property type="match status" value="1"/>
</dbReference>
<reference evidence="6 7" key="1">
    <citation type="submission" date="2022-05" db="EMBL/GenBank/DDBJ databases">
        <authorList>
            <person name="Jo J.-H."/>
            <person name="Im W.-T."/>
        </authorList>
    </citation>
    <scope>NUCLEOTIDE SEQUENCE [LARGE SCALE GENOMIC DNA]</scope>
    <source>
        <strain evidence="6 7">NSE70-1</strain>
    </source>
</reference>
<keyword evidence="7" id="KW-1185">Reference proteome</keyword>
<evidence type="ECO:0000313" key="6">
    <source>
        <dbReference type="EMBL" id="MCL6698996.1"/>
    </source>
</evidence>
<evidence type="ECO:0000256" key="4">
    <source>
        <dbReference type="SAM" id="SignalP"/>
    </source>
</evidence>
<sequence length="496" mass="53317">MTLKLLLVAAVIAAAPAQAEPAAQEKAAILAEYIDLLAIPNVATNVSDIRRNADHIMAMMTRRGLAPRLLEGDNANVPPAIYGEWPVPGAKKTLVLYAHYDGQPVTPEDWKSTQTFEPKYYTDRLDRGGKQIAVPAAGRPIDPEWRIYARSASDDKLGVMAILKAVDTLKAQGKRPAYNLKVFFEGEEEQGSPNLAALLAKHQDTLKSDGWVIFDGPSHPSGAPQVSLGVRGDINVDVTVHGPTRPLHSGHYGNWVPNPAMVLSQLLASMKDKDGRVTVAGWYDDVVPLTEAEQAAIRAVPAADAQLKSELGLGWTEGNGISLLDAIQQPSLNINGIRAADVGDKARNVIPISAAAALDLRLVKGNDSKRQVEKLIRHIQAQGFLVLDREPTMAERQGNPRIATVIVGPGYNAERTALDNPLAQSVAAAMKPYGAVVLPSLGGSLPLYLFRETLGAPTVSVSLANHDNNQHAEDENLRIGNLWRAIDIAAAVMQAR</sequence>
<keyword evidence="4" id="KW-0732">Signal</keyword>
<accession>A0ABT0RVL8</accession>
<keyword evidence="2" id="KW-0479">Metal-binding</keyword>
<evidence type="ECO:0000259" key="5">
    <source>
        <dbReference type="Pfam" id="PF07687"/>
    </source>
</evidence>
<proteinExistence type="predicted"/>
<dbReference type="Proteomes" id="UP001203410">
    <property type="component" value="Unassembled WGS sequence"/>
</dbReference>
<evidence type="ECO:0000256" key="3">
    <source>
        <dbReference type="ARBA" id="ARBA00022801"/>
    </source>
</evidence>
<evidence type="ECO:0000256" key="1">
    <source>
        <dbReference type="ARBA" id="ARBA00022670"/>
    </source>
</evidence>
<dbReference type="Pfam" id="PF01546">
    <property type="entry name" value="Peptidase_M20"/>
    <property type="match status" value="1"/>
</dbReference>
<dbReference type="PANTHER" id="PTHR43270:SF8">
    <property type="entry name" value="DI- AND TRIPEPTIDASE DUG2-RELATED"/>
    <property type="match status" value="1"/>
</dbReference>
<dbReference type="EMBL" id="JAMGBA010000002">
    <property type="protein sequence ID" value="MCL6698996.1"/>
    <property type="molecule type" value="Genomic_DNA"/>
</dbReference>
<dbReference type="InterPro" id="IPR011650">
    <property type="entry name" value="Peptidase_M20_dimer"/>
</dbReference>
<feature type="chain" id="PRO_5047096536" evidence="4">
    <location>
        <begin position="20"/>
        <end position="496"/>
    </location>
</feature>
<dbReference type="Gene3D" id="3.30.70.360">
    <property type="match status" value="1"/>
</dbReference>
<dbReference type="InterPro" id="IPR002933">
    <property type="entry name" value="Peptidase_M20"/>
</dbReference>
<name>A0ABT0RVL8_9SPHN</name>
<dbReference type="PANTHER" id="PTHR43270">
    <property type="entry name" value="BETA-ALA-HIS DIPEPTIDASE"/>
    <property type="match status" value="1"/>
</dbReference>
<dbReference type="Pfam" id="PF07687">
    <property type="entry name" value="M20_dimer"/>
    <property type="match status" value="1"/>
</dbReference>